<dbReference type="Proteomes" id="UP000192940">
    <property type="component" value="Chromosome I"/>
</dbReference>
<organism evidence="1 2">
    <name type="scientific">Paenibacillus uliginis N3/975</name>
    <dbReference type="NCBI Taxonomy" id="1313296"/>
    <lineage>
        <taxon>Bacteria</taxon>
        <taxon>Bacillati</taxon>
        <taxon>Bacillota</taxon>
        <taxon>Bacilli</taxon>
        <taxon>Bacillales</taxon>
        <taxon>Paenibacillaceae</taxon>
        <taxon>Paenibacillus</taxon>
    </lineage>
</organism>
<reference evidence="1 2" key="1">
    <citation type="submission" date="2017-04" db="EMBL/GenBank/DDBJ databases">
        <authorList>
            <person name="Afonso C.L."/>
            <person name="Miller P.J."/>
            <person name="Scott M.A."/>
            <person name="Spackman E."/>
            <person name="Goraichik I."/>
            <person name="Dimitrov K.M."/>
            <person name="Suarez D.L."/>
            <person name="Swayne D.E."/>
        </authorList>
    </citation>
    <scope>NUCLEOTIDE SEQUENCE [LARGE SCALE GENOMIC DNA]</scope>
    <source>
        <strain evidence="1 2">N3/975</strain>
    </source>
</reference>
<dbReference type="STRING" id="1313296.SAMN05661091_2961"/>
<dbReference type="AlphaFoldDB" id="A0A1X7HFV1"/>
<sequence length="82" mass="9484">MQELRHPHLERSEFYIVTVEEPKIGDIFSSQNGFWEIKIISSTGLLYRSSNSPYQSMGEAVRKRCLTNVDDSPYQKGKTPFN</sequence>
<evidence type="ECO:0000313" key="1">
    <source>
        <dbReference type="EMBL" id="SMF85322.1"/>
    </source>
</evidence>
<proteinExistence type="predicted"/>
<keyword evidence="2" id="KW-1185">Reference proteome</keyword>
<accession>A0A1X7HFV1</accession>
<dbReference type="EMBL" id="LT840184">
    <property type="protein sequence ID" value="SMF85322.1"/>
    <property type="molecule type" value="Genomic_DNA"/>
</dbReference>
<gene>
    <name evidence="1" type="ORF">SAMN05661091_2961</name>
</gene>
<evidence type="ECO:0000313" key="2">
    <source>
        <dbReference type="Proteomes" id="UP000192940"/>
    </source>
</evidence>
<protein>
    <submittedName>
        <fullName evidence="1">Uncharacterized protein</fullName>
    </submittedName>
</protein>
<name>A0A1X7HFV1_9BACL</name>